<dbReference type="PANTHER" id="PTHR30154:SF34">
    <property type="entry name" value="TRANSCRIPTIONAL REGULATOR AZLB"/>
    <property type="match status" value="1"/>
</dbReference>
<dbReference type="InterPro" id="IPR011991">
    <property type="entry name" value="ArsR-like_HTH"/>
</dbReference>
<dbReference type="AlphaFoldDB" id="A0A1C2DZ46"/>
<dbReference type="InterPro" id="IPR036390">
    <property type="entry name" value="WH_DNA-bd_sf"/>
</dbReference>
<organism evidence="5 6">
    <name type="scientific">Mesorhizobium hungaricum</name>
    <dbReference type="NCBI Taxonomy" id="1566387"/>
    <lineage>
        <taxon>Bacteria</taxon>
        <taxon>Pseudomonadati</taxon>
        <taxon>Pseudomonadota</taxon>
        <taxon>Alphaproteobacteria</taxon>
        <taxon>Hyphomicrobiales</taxon>
        <taxon>Phyllobacteriaceae</taxon>
        <taxon>Mesorhizobium</taxon>
    </lineage>
</organism>
<dbReference type="InterPro" id="IPR019888">
    <property type="entry name" value="Tscrpt_reg_AsnC-like"/>
</dbReference>
<dbReference type="InterPro" id="IPR019887">
    <property type="entry name" value="Tscrpt_reg_AsnC/Lrp_C"/>
</dbReference>
<comment type="caution">
    <text evidence="5">The sequence shown here is derived from an EMBL/GenBank/DDBJ whole genome shotgun (WGS) entry which is preliminary data.</text>
</comment>
<evidence type="ECO:0000259" key="4">
    <source>
        <dbReference type="PROSITE" id="PS50956"/>
    </source>
</evidence>
<dbReference type="InterPro" id="IPR036388">
    <property type="entry name" value="WH-like_DNA-bd_sf"/>
</dbReference>
<dbReference type="Gene3D" id="1.10.10.10">
    <property type="entry name" value="Winged helix-like DNA-binding domain superfamily/Winged helix DNA-binding domain"/>
    <property type="match status" value="1"/>
</dbReference>
<dbReference type="PANTHER" id="PTHR30154">
    <property type="entry name" value="LEUCINE-RESPONSIVE REGULATORY PROTEIN"/>
    <property type="match status" value="1"/>
</dbReference>
<keyword evidence="3" id="KW-0804">Transcription</keyword>
<proteinExistence type="predicted"/>
<dbReference type="SMART" id="SM00344">
    <property type="entry name" value="HTH_ASNC"/>
    <property type="match status" value="1"/>
</dbReference>
<dbReference type="InterPro" id="IPR011008">
    <property type="entry name" value="Dimeric_a/b-barrel"/>
</dbReference>
<protein>
    <recommendedName>
        <fullName evidence="4">HTH asnC-type domain-containing protein</fullName>
    </recommendedName>
</protein>
<dbReference type="Proteomes" id="UP000094412">
    <property type="component" value="Unassembled WGS sequence"/>
</dbReference>
<feature type="domain" description="HTH asnC-type" evidence="4">
    <location>
        <begin position="15"/>
        <end position="78"/>
    </location>
</feature>
<keyword evidence="1" id="KW-0805">Transcription regulation</keyword>
<keyword evidence="6" id="KW-1185">Reference proteome</keyword>
<evidence type="ECO:0000313" key="6">
    <source>
        <dbReference type="Proteomes" id="UP000094412"/>
    </source>
</evidence>
<dbReference type="Pfam" id="PF13412">
    <property type="entry name" value="HTH_24"/>
    <property type="match status" value="1"/>
</dbReference>
<dbReference type="CDD" id="cd00090">
    <property type="entry name" value="HTH_ARSR"/>
    <property type="match status" value="1"/>
</dbReference>
<dbReference type="PROSITE" id="PS50956">
    <property type="entry name" value="HTH_ASNC_2"/>
    <property type="match status" value="1"/>
</dbReference>
<dbReference type="EMBL" id="MDEO01000030">
    <property type="protein sequence ID" value="OCX20034.1"/>
    <property type="molecule type" value="Genomic_DNA"/>
</dbReference>
<dbReference type="Gene3D" id="3.30.70.920">
    <property type="match status" value="1"/>
</dbReference>
<dbReference type="GO" id="GO:0043565">
    <property type="term" value="F:sequence-specific DNA binding"/>
    <property type="evidence" value="ECO:0007669"/>
    <property type="project" value="InterPro"/>
</dbReference>
<dbReference type="GO" id="GO:0043200">
    <property type="term" value="P:response to amino acid"/>
    <property type="evidence" value="ECO:0007669"/>
    <property type="project" value="TreeGrafter"/>
</dbReference>
<gene>
    <name evidence="5" type="ORF">QV13_09960</name>
</gene>
<dbReference type="Pfam" id="PF01037">
    <property type="entry name" value="AsnC_trans_reg"/>
    <property type="match status" value="1"/>
</dbReference>
<dbReference type="GO" id="GO:0006355">
    <property type="term" value="P:regulation of DNA-templated transcription"/>
    <property type="evidence" value="ECO:0007669"/>
    <property type="project" value="UniProtKB-ARBA"/>
</dbReference>
<reference evidence="5 6" key="1">
    <citation type="submission" date="2016-08" db="EMBL/GenBank/DDBJ databases">
        <title>Whole genome sequence of Mesorhizobium sp. strain UASWS1009 isolated from industrial sewage.</title>
        <authorList>
            <person name="Crovadore J."/>
            <person name="Calmin G."/>
            <person name="Chablais R."/>
            <person name="Cochard B."/>
            <person name="Lefort F."/>
        </authorList>
    </citation>
    <scope>NUCLEOTIDE SEQUENCE [LARGE SCALE GENOMIC DNA]</scope>
    <source>
        <strain evidence="5 6">UASWS1009</strain>
    </source>
</reference>
<evidence type="ECO:0000256" key="1">
    <source>
        <dbReference type="ARBA" id="ARBA00023015"/>
    </source>
</evidence>
<sequence>MVPLKSEFAGLPGKVDRIDLRILTELQKNGRITNFKLSSLVGISASPCHKRVRRLEKMGLISGYRAQIYWSRLYPNVTVFAAVSLKNHGSVDFQTFERRIKHHPEITNCFGLCGPYDYMLRFDCRDIAAYEATSRELLDGDVSFSRFDSFVVLREIKNEPSSPATTSLQTPQDELRRVA</sequence>
<dbReference type="InterPro" id="IPR000485">
    <property type="entry name" value="AsnC-type_HTH_dom"/>
</dbReference>
<dbReference type="SUPFAM" id="SSF46785">
    <property type="entry name" value="Winged helix' DNA-binding domain"/>
    <property type="match status" value="1"/>
</dbReference>
<dbReference type="SUPFAM" id="SSF54909">
    <property type="entry name" value="Dimeric alpha+beta barrel"/>
    <property type="match status" value="1"/>
</dbReference>
<accession>A0A1C2DZ46</accession>
<keyword evidence="2" id="KW-0238">DNA-binding</keyword>
<dbReference type="STRING" id="1566387.QV13_09960"/>
<evidence type="ECO:0000256" key="3">
    <source>
        <dbReference type="ARBA" id="ARBA00023163"/>
    </source>
</evidence>
<name>A0A1C2DZ46_9HYPH</name>
<dbReference type="GO" id="GO:0005829">
    <property type="term" value="C:cytosol"/>
    <property type="evidence" value="ECO:0007669"/>
    <property type="project" value="TreeGrafter"/>
</dbReference>
<dbReference type="PRINTS" id="PR00033">
    <property type="entry name" value="HTHASNC"/>
</dbReference>
<evidence type="ECO:0000313" key="5">
    <source>
        <dbReference type="EMBL" id="OCX20034.1"/>
    </source>
</evidence>
<evidence type="ECO:0000256" key="2">
    <source>
        <dbReference type="ARBA" id="ARBA00023125"/>
    </source>
</evidence>